<dbReference type="InterPro" id="IPR010281">
    <property type="entry name" value="DUF885"/>
</dbReference>
<keyword evidence="3" id="KW-1185">Reference proteome</keyword>
<keyword evidence="1" id="KW-0175">Coiled coil</keyword>
<dbReference type="AlphaFoldDB" id="A0A0T5YU61"/>
<dbReference type="OrthoDB" id="9760040at2"/>
<protein>
    <recommendedName>
        <fullName evidence="4">DUF885 family protein</fullName>
    </recommendedName>
</protein>
<feature type="coiled-coil region" evidence="1">
    <location>
        <begin position="243"/>
        <end position="270"/>
    </location>
</feature>
<proteinExistence type="predicted"/>
<evidence type="ECO:0000313" key="3">
    <source>
        <dbReference type="Proteomes" id="UP000051634"/>
    </source>
</evidence>
<dbReference type="EMBL" id="LDXT01000093">
    <property type="protein sequence ID" value="KRT54179.1"/>
    <property type="molecule type" value="Genomic_DNA"/>
</dbReference>
<reference evidence="2 3" key="1">
    <citation type="submission" date="2015-11" db="EMBL/GenBank/DDBJ databases">
        <title>The genome of Candidatus Endoriftia persephone in Ridgeia piscesae and population structure of the North Eastern Pacific vestimentiferan symbionts.</title>
        <authorList>
            <person name="Perez M."/>
            <person name="Juniper K.S."/>
        </authorList>
    </citation>
    <scope>NUCLEOTIDE SEQUENCE [LARGE SCALE GENOMIC DNA]</scope>
    <source>
        <strain evidence="2">Ind11</strain>
    </source>
</reference>
<name>A0A0T5YU61_9GAMM</name>
<sequence length="533" mass="60196">MSEAADFDALVAEFYQVWFRFHPSAALFAGVAGYEGQLAADGDDDVGALAGWLGNLLLGLSEFSLEALDADRQIDLQLIYGAVIIERRWLLEQDWRHRDPARYLPLRTLQELVLRQPEQLCEAVQGLLKRTPNYLRDARSQLLELPELVSSLWLAEALELLERGIPWLHRLVQELPQGRECCTEQGQLQELSCTAAEALEDYQRFLQDEIVPAAQGSSSCGAEMVDLILRNRHQLALSGEQALQLARREREKIRRQLAELGVDADDLQDRHLVGPELTGEQRQAVYREELARLKAFVLERELLQPPEQPCEIRLTEGCLSRIACDSYCRTEAGGVIYLPCRTERPEGGESLAEIRLRCLYAGWAGRHFLAWAGGIEAHSLVRQINPSAAFKRGWAHYMSGLLEEQDYFAEVDRRLLQQRRLALAEEAVVELEYHLGDIDGVTALSRLRSVAILGNTAEARLTQISRHPTDAFMALIGVRLLEATRRRVLEKQPQLSPLQFHAKLFAEGAIALPLVVKRSFGESVWEQVSREVL</sequence>
<accession>A0A0T5YU61</accession>
<dbReference type="Pfam" id="PF05960">
    <property type="entry name" value="DUF885"/>
    <property type="match status" value="1"/>
</dbReference>
<organism evidence="2 3">
    <name type="scientific">endosymbiont of Ridgeia piscesae</name>
    <dbReference type="NCBI Taxonomy" id="54398"/>
    <lineage>
        <taxon>Bacteria</taxon>
        <taxon>Pseudomonadati</taxon>
        <taxon>Pseudomonadota</taxon>
        <taxon>Gammaproteobacteria</taxon>
        <taxon>sulfur-oxidizing symbionts</taxon>
    </lineage>
</organism>
<gene>
    <name evidence="2" type="ORF">Ga0074115_10376</name>
</gene>
<evidence type="ECO:0008006" key="4">
    <source>
        <dbReference type="Google" id="ProtNLM"/>
    </source>
</evidence>
<evidence type="ECO:0000313" key="2">
    <source>
        <dbReference type="EMBL" id="KRT54179.1"/>
    </source>
</evidence>
<comment type="caution">
    <text evidence="2">The sequence shown here is derived from an EMBL/GenBank/DDBJ whole genome shotgun (WGS) entry which is preliminary data.</text>
</comment>
<evidence type="ECO:0000256" key="1">
    <source>
        <dbReference type="SAM" id="Coils"/>
    </source>
</evidence>
<dbReference type="RefSeq" id="WP_060528202.1">
    <property type="nucleotide sequence ID" value="NZ_KQ557118.1"/>
</dbReference>
<dbReference type="Proteomes" id="UP000051634">
    <property type="component" value="Unassembled WGS sequence"/>
</dbReference>